<dbReference type="Proteomes" id="UP000632377">
    <property type="component" value="Unassembled WGS sequence"/>
</dbReference>
<keyword evidence="3" id="KW-1185">Reference proteome</keyword>
<evidence type="ECO:0000259" key="1">
    <source>
        <dbReference type="Pfam" id="PF00534"/>
    </source>
</evidence>
<dbReference type="Pfam" id="PF00534">
    <property type="entry name" value="Glycos_transf_1"/>
    <property type="match status" value="1"/>
</dbReference>
<gene>
    <name evidence="2" type="ORF">JK636_04375</name>
</gene>
<comment type="caution">
    <text evidence="2">The sequence shown here is derived from an EMBL/GenBank/DDBJ whole genome shotgun (WGS) entry which is preliminary data.</text>
</comment>
<dbReference type="PANTHER" id="PTHR12526:SF630">
    <property type="entry name" value="GLYCOSYLTRANSFERASE"/>
    <property type="match status" value="1"/>
</dbReference>
<name>A0ABS1T6V0_9CLOT</name>
<dbReference type="RefSeq" id="WP_202747618.1">
    <property type="nucleotide sequence ID" value="NZ_JAESWC010000002.1"/>
</dbReference>
<evidence type="ECO:0000313" key="3">
    <source>
        <dbReference type="Proteomes" id="UP000632377"/>
    </source>
</evidence>
<accession>A0ABS1T6V0</accession>
<dbReference type="CDD" id="cd03811">
    <property type="entry name" value="GT4_GT28_WabH-like"/>
    <property type="match status" value="1"/>
</dbReference>
<reference evidence="2 3" key="1">
    <citation type="submission" date="2021-01" db="EMBL/GenBank/DDBJ databases">
        <title>Genome public.</title>
        <authorList>
            <person name="Liu C."/>
            <person name="Sun Q."/>
        </authorList>
    </citation>
    <scope>NUCLEOTIDE SEQUENCE [LARGE SCALE GENOMIC DNA]</scope>
    <source>
        <strain evidence="2 3">YIM B02515</strain>
    </source>
</reference>
<organism evidence="2 3">
    <name type="scientific">Clostridium rhizosphaerae</name>
    <dbReference type="NCBI Taxonomy" id="2803861"/>
    <lineage>
        <taxon>Bacteria</taxon>
        <taxon>Bacillati</taxon>
        <taxon>Bacillota</taxon>
        <taxon>Clostridia</taxon>
        <taxon>Eubacteriales</taxon>
        <taxon>Clostridiaceae</taxon>
        <taxon>Clostridium</taxon>
    </lineage>
</organism>
<dbReference type="EMBL" id="JAESWC010000002">
    <property type="protein sequence ID" value="MBL4934991.1"/>
    <property type="molecule type" value="Genomic_DNA"/>
</dbReference>
<feature type="domain" description="Glycosyl transferase family 1" evidence="1">
    <location>
        <begin position="228"/>
        <end position="373"/>
    </location>
</feature>
<dbReference type="PANTHER" id="PTHR12526">
    <property type="entry name" value="GLYCOSYLTRANSFERASE"/>
    <property type="match status" value="1"/>
</dbReference>
<evidence type="ECO:0000313" key="2">
    <source>
        <dbReference type="EMBL" id="MBL4934991.1"/>
    </source>
</evidence>
<dbReference type="SUPFAM" id="SSF53756">
    <property type="entry name" value="UDP-Glycosyltransferase/glycogen phosphorylase"/>
    <property type="match status" value="1"/>
</dbReference>
<dbReference type="InterPro" id="IPR001296">
    <property type="entry name" value="Glyco_trans_1"/>
</dbReference>
<sequence length="397" mass="45629">MMNGKKKLLIVNNNLDLGGIQKSLINLLWELDKRKIYDIDLFLFSNTGEYKTEIPPSIKVFEGNKFIKTLGVSQMDSKKIGVFYYFFRGGSAFYARIIDRRLPVRFILSTQKKFTNYDASISFMQDSNEHSLYGCCNSFVIDRVHAKRKIAFVHCDFLSHGNNWLSRLLYEKFDAIATVSESCKENFIKATPKLKNNVFTVLNCQNYDEIKKLSNVNCIVYENANFNIFTAARISSEKGIIRTINVIEKLVKDNKNVLWHIVGSGPLEYEVKAIIRSKKLEKNIILYGNQYNPYRYMKNADLLLVPSFHEAAPMVFDEAKYLGIPILTTKTASAVEMVERDGAGWVCENNEEGIYNSLKYILDNQKELTRVKEHLNNLCFNNNTAAAQFINLVEGRK</sequence>
<proteinExistence type="predicted"/>
<dbReference type="Gene3D" id="3.40.50.2000">
    <property type="entry name" value="Glycogen Phosphorylase B"/>
    <property type="match status" value="2"/>
</dbReference>
<protein>
    <submittedName>
        <fullName evidence="2">Glycosyltransferase</fullName>
    </submittedName>
</protein>